<dbReference type="OrthoDB" id="196847at2759"/>
<keyword evidence="11" id="KW-1185">Reference proteome</keyword>
<dbReference type="SUPFAM" id="SSF56059">
    <property type="entry name" value="Glutathione synthetase ATP-binding domain-like"/>
    <property type="match status" value="1"/>
</dbReference>
<dbReference type="PROSITE" id="PS50979">
    <property type="entry name" value="BC"/>
    <property type="match status" value="1"/>
</dbReference>
<protein>
    <submittedName>
        <fullName evidence="10">Uncharacterized protein</fullName>
    </submittedName>
</protein>
<dbReference type="InterPro" id="IPR000089">
    <property type="entry name" value="Biotin_lipoyl"/>
</dbReference>
<gene>
    <name evidence="10" type="ORF">M408DRAFT_63150</name>
</gene>
<dbReference type="SUPFAM" id="SSF51246">
    <property type="entry name" value="Rudiment single hybrid motif"/>
    <property type="match status" value="1"/>
</dbReference>
<dbReference type="Pfam" id="PF02785">
    <property type="entry name" value="Biotin_carb_C"/>
    <property type="match status" value="1"/>
</dbReference>
<dbReference type="InterPro" id="IPR050856">
    <property type="entry name" value="Biotin_carboxylase_complex"/>
</dbReference>
<dbReference type="PANTHER" id="PTHR18866">
    <property type="entry name" value="CARBOXYLASE:PYRUVATE/ACETYL-COA/PROPIONYL-COA CARBOXYLASE"/>
    <property type="match status" value="1"/>
</dbReference>
<dbReference type="Pfam" id="PF00364">
    <property type="entry name" value="Biotin_lipoyl"/>
    <property type="match status" value="1"/>
</dbReference>
<keyword evidence="3 6" id="KW-0547">Nucleotide-binding</keyword>
<evidence type="ECO:0000256" key="6">
    <source>
        <dbReference type="PROSITE-ProRule" id="PRU00409"/>
    </source>
</evidence>
<dbReference type="GO" id="GO:0005739">
    <property type="term" value="C:mitochondrion"/>
    <property type="evidence" value="ECO:0007669"/>
    <property type="project" value="TreeGrafter"/>
</dbReference>
<dbReference type="STRING" id="933852.A0A0C2X1D4"/>
<dbReference type="InterPro" id="IPR011764">
    <property type="entry name" value="Biotin_carboxylation_dom"/>
</dbReference>
<reference evidence="11" key="2">
    <citation type="submission" date="2015-01" db="EMBL/GenBank/DDBJ databases">
        <title>Evolutionary Origins and Diversification of the Mycorrhizal Mutualists.</title>
        <authorList>
            <consortium name="DOE Joint Genome Institute"/>
            <consortium name="Mycorrhizal Genomics Consortium"/>
            <person name="Kohler A."/>
            <person name="Kuo A."/>
            <person name="Nagy L.G."/>
            <person name="Floudas D."/>
            <person name="Copeland A."/>
            <person name="Barry K.W."/>
            <person name="Cichocki N."/>
            <person name="Veneault-Fourrey C."/>
            <person name="LaButti K."/>
            <person name="Lindquist E.A."/>
            <person name="Lipzen A."/>
            <person name="Lundell T."/>
            <person name="Morin E."/>
            <person name="Murat C."/>
            <person name="Riley R."/>
            <person name="Ohm R."/>
            <person name="Sun H."/>
            <person name="Tunlid A."/>
            <person name="Henrissat B."/>
            <person name="Grigoriev I.V."/>
            <person name="Hibbett D.S."/>
            <person name="Martin F."/>
        </authorList>
    </citation>
    <scope>NUCLEOTIDE SEQUENCE [LARGE SCALE GENOMIC DNA]</scope>
    <source>
        <strain evidence="11">MAFF 305830</strain>
    </source>
</reference>
<dbReference type="GO" id="GO:0046872">
    <property type="term" value="F:metal ion binding"/>
    <property type="evidence" value="ECO:0007669"/>
    <property type="project" value="InterPro"/>
</dbReference>
<comment type="cofactor">
    <cofactor evidence="1">
        <name>biotin</name>
        <dbReference type="ChEBI" id="CHEBI:57586"/>
    </cofactor>
</comment>
<keyword evidence="2" id="KW-0436">Ligase</keyword>
<evidence type="ECO:0000256" key="5">
    <source>
        <dbReference type="ARBA" id="ARBA00023267"/>
    </source>
</evidence>
<dbReference type="PANTHER" id="PTHR18866:SF33">
    <property type="entry name" value="METHYLCROTONOYL-COA CARBOXYLASE SUBUNIT ALPHA, MITOCHONDRIAL-RELATED"/>
    <property type="match status" value="1"/>
</dbReference>
<evidence type="ECO:0000259" key="9">
    <source>
        <dbReference type="PROSITE" id="PS50979"/>
    </source>
</evidence>
<dbReference type="PROSITE" id="PS50975">
    <property type="entry name" value="ATP_GRASP"/>
    <property type="match status" value="1"/>
</dbReference>
<keyword evidence="5" id="KW-0092">Biotin</keyword>
<dbReference type="GO" id="GO:0005524">
    <property type="term" value="F:ATP binding"/>
    <property type="evidence" value="ECO:0007669"/>
    <property type="project" value="UniProtKB-UniRule"/>
</dbReference>
<dbReference type="Pfam" id="PF00289">
    <property type="entry name" value="Biotin_carb_N"/>
    <property type="match status" value="1"/>
</dbReference>
<dbReference type="FunFam" id="3.30.1490.20:FF:000003">
    <property type="entry name" value="acetyl-CoA carboxylase isoform X1"/>
    <property type="match status" value="1"/>
</dbReference>
<dbReference type="InterPro" id="IPR005482">
    <property type="entry name" value="Biotin_COase_C"/>
</dbReference>
<dbReference type="EMBL" id="KN824280">
    <property type="protein sequence ID" value="KIM32073.1"/>
    <property type="molecule type" value="Genomic_DNA"/>
</dbReference>
<dbReference type="Pfam" id="PF02786">
    <property type="entry name" value="CPSase_L_D2"/>
    <property type="match status" value="1"/>
</dbReference>
<name>A0A0C2X1D4_SERVB</name>
<dbReference type="CDD" id="cd06850">
    <property type="entry name" value="biotinyl_domain"/>
    <property type="match status" value="1"/>
</dbReference>
<evidence type="ECO:0000256" key="2">
    <source>
        <dbReference type="ARBA" id="ARBA00022598"/>
    </source>
</evidence>
<dbReference type="Gene3D" id="3.40.50.20">
    <property type="match status" value="1"/>
</dbReference>
<dbReference type="Gene3D" id="3.30.700.40">
    <property type="match status" value="1"/>
</dbReference>
<evidence type="ECO:0000313" key="11">
    <source>
        <dbReference type="Proteomes" id="UP000054097"/>
    </source>
</evidence>
<dbReference type="SUPFAM" id="SSF51230">
    <property type="entry name" value="Single hybrid motif"/>
    <property type="match status" value="1"/>
</dbReference>
<dbReference type="Gene3D" id="3.30.470.20">
    <property type="entry name" value="ATP-grasp fold, B domain"/>
    <property type="match status" value="1"/>
</dbReference>
<dbReference type="PROSITE" id="PS50968">
    <property type="entry name" value="BIOTINYL_LIPOYL"/>
    <property type="match status" value="1"/>
</dbReference>
<evidence type="ECO:0000259" key="8">
    <source>
        <dbReference type="PROSITE" id="PS50975"/>
    </source>
</evidence>
<sequence length="716" mass="77976">MRSVLLTSILESVSTNKKPLFDKILIANRGEIACRVIKTAKKLGIKTVAIYSEVDKNSLHVQMASADEAFCVGPAPSSESYLRMDTIIDIAKRSGAQAIHPGYGFLSENAKFATALEKAGLTFIGPPVTAITSMASKSESKDIMLAASVPCVPGYHGSNQDADFLLEEAKKIQFPVLIKAVLGGGGKGMRIVHEESAFLEALESARREALKSFGDDNVLVEKYIQKPRHIEVQVFGDSFGNAVSLWERDCSVQRRHQKIIEEAPAPGISADIRKDLCDKAVAAAKAVGYVGAGTVEFIFDDEAKVFYFMEMNTRLQVEHPVTEMITGQDLVDWQLQVAAGNPLPLKQEDIPLQGHAFEARIYAENPRNNFMPDAGTLLHLSTPAPSESVRIEEGFRQGSAIEVYYDPLIAKLVVRGEDRTEALRVLRKALDEYRVVGVATNIEFLRTLASHPAFIDGEVETGFIPKHYDALFPVIPKPTAEVLAQSALYIVLRDLAREQQLGASNSPWSTLSFRRFGGDVHKRIISLNGSSEDAYHIHVSSVGTRFNIQVYTTAGEHLGEFNNVEASLTDSNSLHATLGQHQSRVTVVSQLGHHVPGAGVAATEEKLHIFQSDDARNRVMLIIPSPGWLISLEKDAEKAKGGGMRAPMPSLVVDVKVAVGDKIKKGQAVVVLESMKTETVLRAESNAVVVSIGCSKGDMVDEGKELVILKMEETAA</sequence>
<evidence type="ECO:0000256" key="1">
    <source>
        <dbReference type="ARBA" id="ARBA00001953"/>
    </source>
</evidence>
<feature type="domain" description="Biotin carboxylation" evidence="9">
    <location>
        <begin position="20"/>
        <end position="469"/>
    </location>
</feature>
<proteinExistence type="predicted"/>
<feature type="domain" description="ATP-grasp" evidence="8">
    <location>
        <begin position="141"/>
        <end position="339"/>
    </location>
</feature>
<accession>A0A0C2X1D4</accession>
<organism evidence="10 11">
    <name type="scientific">Serendipita vermifera MAFF 305830</name>
    <dbReference type="NCBI Taxonomy" id="933852"/>
    <lineage>
        <taxon>Eukaryota</taxon>
        <taxon>Fungi</taxon>
        <taxon>Dikarya</taxon>
        <taxon>Basidiomycota</taxon>
        <taxon>Agaricomycotina</taxon>
        <taxon>Agaricomycetes</taxon>
        <taxon>Sebacinales</taxon>
        <taxon>Serendipitaceae</taxon>
        <taxon>Serendipita</taxon>
    </lineage>
</organism>
<dbReference type="GO" id="GO:0004485">
    <property type="term" value="F:methylcrotonoyl-CoA carboxylase activity"/>
    <property type="evidence" value="ECO:0007669"/>
    <property type="project" value="TreeGrafter"/>
</dbReference>
<dbReference type="InterPro" id="IPR005479">
    <property type="entry name" value="CPAse_ATP-bd"/>
</dbReference>
<evidence type="ECO:0000256" key="3">
    <source>
        <dbReference type="ARBA" id="ARBA00022741"/>
    </source>
</evidence>
<evidence type="ECO:0000256" key="4">
    <source>
        <dbReference type="ARBA" id="ARBA00022840"/>
    </source>
</evidence>
<dbReference type="SUPFAM" id="SSF52440">
    <property type="entry name" value="PreATP-grasp domain"/>
    <property type="match status" value="1"/>
</dbReference>
<dbReference type="InterPro" id="IPR016185">
    <property type="entry name" value="PreATP-grasp_dom_sf"/>
</dbReference>
<dbReference type="InterPro" id="IPR011761">
    <property type="entry name" value="ATP-grasp"/>
</dbReference>
<dbReference type="SMART" id="SM00878">
    <property type="entry name" value="Biotin_carb_C"/>
    <property type="match status" value="1"/>
</dbReference>
<dbReference type="InterPro" id="IPR013815">
    <property type="entry name" value="ATP_grasp_subdomain_1"/>
</dbReference>
<reference evidence="10 11" key="1">
    <citation type="submission" date="2014-04" db="EMBL/GenBank/DDBJ databases">
        <authorList>
            <consortium name="DOE Joint Genome Institute"/>
            <person name="Kuo A."/>
            <person name="Zuccaro A."/>
            <person name="Kohler A."/>
            <person name="Nagy L.G."/>
            <person name="Floudas D."/>
            <person name="Copeland A."/>
            <person name="Barry K.W."/>
            <person name="Cichocki N."/>
            <person name="Veneault-Fourrey C."/>
            <person name="LaButti K."/>
            <person name="Lindquist E.A."/>
            <person name="Lipzen A."/>
            <person name="Lundell T."/>
            <person name="Morin E."/>
            <person name="Murat C."/>
            <person name="Sun H."/>
            <person name="Tunlid A."/>
            <person name="Henrissat B."/>
            <person name="Grigoriev I.V."/>
            <person name="Hibbett D.S."/>
            <person name="Martin F."/>
            <person name="Nordberg H.P."/>
            <person name="Cantor M.N."/>
            <person name="Hua S.X."/>
        </authorList>
    </citation>
    <scope>NUCLEOTIDE SEQUENCE [LARGE SCALE GENOMIC DNA]</scope>
    <source>
        <strain evidence="10 11">MAFF 305830</strain>
    </source>
</reference>
<dbReference type="Gene3D" id="2.40.50.100">
    <property type="match status" value="1"/>
</dbReference>
<dbReference type="AlphaFoldDB" id="A0A0C2X1D4"/>
<keyword evidence="4 6" id="KW-0067">ATP-binding</keyword>
<evidence type="ECO:0000313" key="10">
    <source>
        <dbReference type="EMBL" id="KIM32073.1"/>
    </source>
</evidence>
<dbReference type="InterPro" id="IPR011053">
    <property type="entry name" value="Single_hybrid_motif"/>
</dbReference>
<dbReference type="InterPro" id="IPR011054">
    <property type="entry name" value="Rudment_hybrid_motif"/>
</dbReference>
<dbReference type="Gene3D" id="3.30.1490.20">
    <property type="entry name" value="ATP-grasp fold, A domain"/>
    <property type="match status" value="1"/>
</dbReference>
<dbReference type="FunFam" id="3.30.470.20:FF:000028">
    <property type="entry name" value="Methylcrotonoyl-CoA carboxylase subunit alpha, mitochondrial"/>
    <property type="match status" value="1"/>
</dbReference>
<dbReference type="Proteomes" id="UP000054097">
    <property type="component" value="Unassembled WGS sequence"/>
</dbReference>
<dbReference type="PROSITE" id="PS00867">
    <property type="entry name" value="CPSASE_2"/>
    <property type="match status" value="1"/>
</dbReference>
<dbReference type="FunFam" id="3.40.50.20:FF:000010">
    <property type="entry name" value="Propionyl-CoA carboxylase subunit alpha"/>
    <property type="match status" value="1"/>
</dbReference>
<feature type="domain" description="Lipoyl-binding" evidence="7">
    <location>
        <begin position="630"/>
        <end position="710"/>
    </location>
</feature>
<evidence type="ECO:0000259" key="7">
    <source>
        <dbReference type="PROSITE" id="PS50968"/>
    </source>
</evidence>
<dbReference type="InterPro" id="IPR005481">
    <property type="entry name" value="BC-like_N"/>
</dbReference>
<dbReference type="HOGENOM" id="CLU_000395_3_1_1"/>